<proteinExistence type="inferred from homology"/>
<name>A0A2U3DZG7_PURLI</name>
<protein>
    <recommendedName>
        <fullName evidence="6">Glutathione S-transferase</fullName>
    </recommendedName>
</protein>
<evidence type="ECO:0000259" key="3">
    <source>
        <dbReference type="PROSITE" id="PS50405"/>
    </source>
</evidence>
<dbReference type="EMBL" id="LCWV01000017">
    <property type="protein sequence ID" value="PWI67650.1"/>
    <property type="molecule type" value="Genomic_DNA"/>
</dbReference>
<dbReference type="Gene3D" id="3.40.30.10">
    <property type="entry name" value="Glutaredoxin"/>
    <property type="match status" value="1"/>
</dbReference>
<evidence type="ECO:0008006" key="6">
    <source>
        <dbReference type="Google" id="ProtNLM"/>
    </source>
</evidence>
<evidence type="ECO:0000259" key="2">
    <source>
        <dbReference type="PROSITE" id="PS50404"/>
    </source>
</evidence>
<dbReference type="SFLD" id="SFLDS00019">
    <property type="entry name" value="Glutathione_Transferase_(cytos"/>
    <property type="match status" value="1"/>
</dbReference>
<dbReference type="PANTHER" id="PTHR44051">
    <property type="entry name" value="GLUTATHIONE S-TRANSFERASE-RELATED"/>
    <property type="match status" value="1"/>
</dbReference>
<dbReference type="InterPro" id="IPR040079">
    <property type="entry name" value="Glutathione_S-Trfase"/>
</dbReference>
<dbReference type="PANTHER" id="PTHR44051:SF9">
    <property type="entry name" value="GLUTATHIONE S-TRANSFERASE 1"/>
    <property type="match status" value="1"/>
</dbReference>
<comment type="similarity">
    <text evidence="1">Belongs to the GST superfamily.</text>
</comment>
<dbReference type="InterPro" id="IPR010987">
    <property type="entry name" value="Glutathione-S-Trfase_C-like"/>
</dbReference>
<dbReference type="SUPFAM" id="SSF52833">
    <property type="entry name" value="Thioredoxin-like"/>
    <property type="match status" value="1"/>
</dbReference>
<dbReference type="Pfam" id="PF13417">
    <property type="entry name" value="GST_N_3"/>
    <property type="match status" value="1"/>
</dbReference>
<gene>
    <name evidence="4" type="ORF">PCL_02571</name>
</gene>
<feature type="domain" description="GST N-terminal" evidence="2">
    <location>
        <begin position="1"/>
        <end position="80"/>
    </location>
</feature>
<dbReference type="InterPro" id="IPR004046">
    <property type="entry name" value="GST_C"/>
</dbReference>
<dbReference type="InterPro" id="IPR004045">
    <property type="entry name" value="Glutathione_S-Trfase_N"/>
</dbReference>
<dbReference type="Gene3D" id="1.20.1050.10">
    <property type="match status" value="1"/>
</dbReference>
<dbReference type="SUPFAM" id="SSF47616">
    <property type="entry name" value="GST C-terminal domain-like"/>
    <property type="match status" value="1"/>
</dbReference>
<dbReference type="PROSITE" id="PS50405">
    <property type="entry name" value="GST_CTER"/>
    <property type="match status" value="1"/>
</dbReference>
<feature type="domain" description="GST C-terminal" evidence="3">
    <location>
        <begin position="86"/>
        <end position="210"/>
    </location>
</feature>
<sequence>MLTLYFLQSSRAIRSAWVLGELNVPFDLKFADRQPDGSVPKELGVPTATGKSPAIQDGDVIIGESGAIADYVCEQYDTQHRLLPADPVKRAKVREYMWASEAGLMLHIEVLFGSKGSVPPEKEAGLVKSIIKDMDWLENELSLSSTDYLVGNGITVADIMMAFPVQVVFGYKLGTEGKSWPRIEQWLQHLEASERYQRTLKRTGHKLAVA</sequence>
<dbReference type="PROSITE" id="PS50404">
    <property type="entry name" value="GST_NTER"/>
    <property type="match status" value="1"/>
</dbReference>
<dbReference type="SFLD" id="SFLDG00358">
    <property type="entry name" value="Main_(cytGST)"/>
    <property type="match status" value="1"/>
</dbReference>
<dbReference type="OrthoDB" id="2309723at2759"/>
<evidence type="ECO:0000256" key="1">
    <source>
        <dbReference type="ARBA" id="ARBA00007409"/>
    </source>
</evidence>
<dbReference type="AlphaFoldDB" id="A0A2U3DZG7"/>
<dbReference type="InterPro" id="IPR036249">
    <property type="entry name" value="Thioredoxin-like_sf"/>
</dbReference>
<evidence type="ECO:0000313" key="4">
    <source>
        <dbReference type="EMBL" id="PWI67650.1"/>
    </source>
</evidence>
<dbReference type="Pfam" id="PF00043">
    <property type="entry name" value="GST_C"/>
    <property type="match status" value="1"/>
</dbReference>
<dbReference type="InterPro" id="IPR036282">
    <property type="entry name" value="Glutathione-S-Trfase_C_sf"/>
</dbReference>
<organism evidence="4 5">
    <name type="scientific">Purpureocillium lilacinum</name>
    <name type="common">Paecilomyces lilacinus</name>
    <dbReference type="NCBI Taxonomy" id="33203"/>
    <lineage>
        <taxon>Eukaryota</taxon>
        <taxon>Fungi</taxon>
        <taxon>Dikarya</taxon>
        <taxon>Ascomycota</taxon>
        <taxon>Pezizomycotina</taxon>
        <taxon>Sordariomycetes</taxon>
        <taxon>Hypocreomycetidae</taxon>
        <taxon>Hypocreales</taxon>
        <taxon>Ophiocordycipitaceae</taxon>
        <taxon>Purpureocillium</taxon>
    </lineage>
</organism>
<dbReference type="CDD" id="cd03046">
    <property type="entry name" value="GST_N_GTT1_like"/>
    <property type="match status" value="1"/>
</dbReference>
<dbReference type="Proteomes" id="UP000245956">
    <property type="component" value="Unassembled WGS sequence"/>
</dbReference>
<comment type="caution">
    <text evidence="4">The sequence shown here is derived from an EMBL/GenBank/DDBJ whole genome shotgun (WGS) entry which is preliminary data.</text>
</comment>
<reference evidence="4 5" key="1">
    <citation type="journal article" date="2016" name="Front. Microbiol.">
        <title>Genome and transcriptome sequences reveal the specific parasitism of the nematophagous Purpureocillium lilacinum 36-1.</title>
        <authorList>
            <person name="Xie J."/>
            <person name="Li S."/>
            <person name="Mo C."/>
            <person name="Xiao X."/>
            <person name="Peng D."/>
            <person name="Wang G."/>
            <person name="Xiao Y."/>
        </authorList>
    </citation>
    <scope>NUCLEOTIDE SEQUENCE [LARGE SCALE GENOMIC DNA]</scope>
    <source>
        <strain evidence="4 5">36-1</strain>
    </source>
</reference>
<evidence type="ECO:0000313" key="5">
    <source>
        <dbReference type="Proteomes" id="UP000245956"/>
    </source>
</evidence>
<accession>A0A2U3DZG7</accession>